<dbReference type="AlphaFoldDB" id="A0A511B4L1"/>
<keyword evidence="2" id="KW-1185">Reference proteome</keyword>
<dbReference type="EMBL" id="BJVA01000002">
    <property type="protein sequence ID" value="GEK95385.1"/>
    <property type="molecule type" value="Genomic_DNA"/>
</dbReference>
<dbReference type="Proteomes" id="UP000321079">
    <property type="component" value="Unassembled WGS sequence"/>
</dbReference>
<protein>
    <recommendedName>
        <fullName evidence="3">Aminoglycoside phosphotransferase domain-containing protein</fullName>
    </recommendedName>
</protein>
<evidence type="ECO:0000313" key="2">
    <source>
        <dbReference type="Proteomes" id="UP000321079"/>
    </source>
</evidence>
<organism evidence="1 2">
    <name type="scientific">Gluconobacter kanchanaburiensis NBRC 103587</name>
    <dbReference type="NCBI Taxonomy" id="1307948"/>
    <lineage>
        <taxon>Bacteria</taxon>
        <taxon>Pseudomonadati</taxon>
        <taxon>Pseudomonadota</taxon>
        <taxon>Alphaproteobacteria</taxon>
        <taxon>Acetobacterales</taxon>
        <taxon>Acetobacteraceae</taxon>
        <taxon>Gluconobacter</taxon>
    </lineage>
</organism>
<sequence>MSDPSVSAAGILTAARRGQPDLARSLLARMIEEEFGFPVREVTLGADDYSLNSVNGFLTREDGERFFFKFHHEENEDSVLQEFYRGEILLEAGFPVDMPAYVCRRVGRQILLYPLRTIPKLADAARAVDRGHPLPGADDSALIEAQRDLDRLSTRIYLRTWHPITAAQSEEEPIHQLFHHRLTNPDSPAGILGGRAATFFAEDRRFAFPGLSVSGAELRRLRWVIDGVAYDRTLQDCLENALALLDPAVLAASGGVIAHGDAHNANVWFTPQNSEAGTAASLTFFDPAFAGRDIPALLAEIKATFHNIFAHPDWLYHSAELMSTPKITIRDGTAFVTTGWSLPPLRQAFLEDKGRLLWTPLLAALSELGALPETWRETIRAGLFCCPTLVMDLCARSESAPNSRHTPASSLTGLAVAMMCGAEPGPEEQDVVSRFLDAIDPSRI</sequence>
<dbReference type="SUPFAM" id="SSF56112">
    <property type="entry name" value="Protein kinase-like (PK-like)"/>
    <property type="match status" value="1"/>
</dbReference>
<comment type="caution">
    <text evidence="1">The sequence shown here is derived from an EMBL/GenBank/DDBJ whole genome shotgun (WGS) entry which is preliminary data.</text>
</comment>
<evidence type="ECO:0008006" key="3">
    <source>
        <dbReference type="Google" id="ProtNLM"/>
    </source>
</evidence>
<accession>A0A511B4L1</accession>
<evidence type="ECO:0000313" key="1">
    <source>
        <dbReference type="EMBL" id="GEK95385.1"/>
    </source>
</evidence>
<dbReference type="RefSeq" id="WP_146859023.1">
    <property type="nucleotide sequence ID" value="NZ_BARK01000001.1"/>
</dbReference>
<reference evidence="1 2" key="1">
    <citation type="submission" date="2019-07" db="EMBL/GenBank/DDBJ databases">
        <title>Whole genome shotgun sequence of Gluconobacter kanchanaburiensis NBRC 103587.</title>
        <authorList>
            <person name="Hosoyama A."/>
            <person name="Uohara A."/>
            <person name="Ohji S."/>
            <person name="Ichikawa N."/>
        </authorList>
    </citation>
    <scope>NUCLEOTIDE SEQUENCE [LARGE SCALE GENOMIC DNA]</scope>
    <source>
        <strain evidence="1 2">NBRC 103587</strain>
    </source>
</reference>
<gene>
    <name evidence="1" type="ORF">GKA01_05820</name>
</gene>
<dbReference type="InterPro" id="IPR011009">
    <property type="entry name" value="Kinase-like_dom_sf"/>
</dbReference>
<proteinExistence type="predicted"/>
<name>A0A511B4L1_9PROT</name>
<dbReference type="OrthoDB" id="5180054at2"/>